<reference evidence="2" key="1">
    <citation type="submission" date="2021-06" db="EMBL/GenBank/DDBJ databases">
        <title>Parelaphostrongylus tenuis whole genome reference sequence.</title>
        <authorList>
            <person name="Garwood T.J."/>
            <person name="Larsen P.A."/>
            <person name="Fountain-Jones N.M."/>
            <person name="Garbe J.R."/>
            <person name="Macchietto M.G."/>
            <person name="Kania S.A."/>
            <person name="Gerhold R.W."/>
            <person name="Richards J.E."/>
            <person name="Wolf T.M."/>
        </authorList>
    </citation>
    <scope>NUCLEOTIDE SEQUENCE</scope>
    <source>
        <strain evidence="2">MNPRO001-30</strain>
        <tissue evidence="2">Meninges</tissue>
    </source>
</reference>
<evidence type="ECO:0000256" key="1">
    <source>
        <dbReference type="SAM" id="MobiDB-lite"/>
    </source>
</evidence>
<sequence length="92" mass="10641">MDDINFYSQQITSRTEHNTQRSLSPEDVSRKAKEKEHNLDRKGAKNAEENHGRHEGTENVKNIEEHVAIQGSDEKKGKKADHIIRSCRLYAR</sequence>
<name>A0AAD5M4L6_PARTN</name>
<dbReference type="AlphaFoldDB" id="A0AAD5M4L6"/>
<accession>A0AAD5M4L6</accession>
<feature type="region of interest" description="Disordered" evidence="1">
    <location>
        <begin position="1"/>
        <end position="60"/>
    </location>
</feature>
<comment type="caution">
    <text evidence="2">The sequence shown here is derived from an EMBL/GenBank/DDBJ whole genome shotgun (WGS) entry which is preliminary data.</text>
</comment>
<protein>
    <submittedName>
        <fullName evidence="2">Uncharacterized protein</fullName>
    </submittedName>
</protein>
<dbReference type="EMBL" id="JAHQIW010000883">
    <property type="protein sequence ID" value="KAJ1350528.1"/>
    <property type="molecule type" value="Genomic_DNA"/>
</dbReference>
<evidence type="ECO:0000313" key="2">
    <source>
        <dbReference type="EMBL" id="KAJ1350528.1"/>
    </source>
</evidence>
<organism evidence="2 3">
    <name type="scientific">Parelaphostrongylus tenuis</name>
    <name type="common">Meningeal worm</name>
    <dbReference type="NCBI Taxonomy" id="148309"/>
    <lineage>
        <taxon>Eukaryota</taxon>
        <taxon>Metazoa</taxon>
        <taxon>Ecdysozoa</taxon>
        <taxon>Nematoda</taxon>
        <taxon>Chromadorea</taxon>
        <taxon>Rhabditida</taxon>
        <taxon>Rhabditina</taxon>
        <taxon>Rhabditomorpha</taxon>
        <taxon>Strongyloidea</taxon>
        <taxon>Metastrongylidae</taxon>
        <taxon>Parelaphostrongylus</taxon>
    </lineage>
</organism>
<gene>
    <name evidence="2" type="ORF">KIN20_006333</name>
</gene>
<proteinExistence type="predicted"/>
<keyword evidence="3" id="KW-1185">Reference proteome</keyword>
<feature type="compositionally biased region" description="Basic and acidic residues" evidence="1">
    <location>
        <begin position="27"/>
        <end position="60"/>
    </location>
</feature>
<feature type="compositionally biased region" description="Polar residues" evidence="1">
    <location>
        <begin position="1"/>
        <end position="13"/>
    </location>
</feature>
<dbReference type="Proteomes" id="UP001196413">
    <property type="component" value="Unassembled WGS sequence"/>
</dbReference>
<evidence type="ECO:0000313" key="3">
    <source>
        <dbReference type="Proteomes" id="UP001196413"/>
    </source>
</evidence>